<evidence type="ECO:0000256" key="5">
    <source>
        <dbReference type="ARBA" id="ARBA00022427"/>
    </source>
</evidence>
<dbReference type="PROSITE" id="PS50002">
    <property type="entry name" value="SH3"/>
    <property type="match status" value="1"/>
</dbReference>
<dbReference type="InterPro" id="IPR005417">
    <property type="entry name" value="ZO"/>
</dbReference>
<evidence type="ECO:0000256" key="9">
    <source>
        <dbReference type="ARBA" id="ARBA00022737"/>
    </source>
</evidence>
<dbReference type="GO" id="GO:0005634">
    <property type="term" value="C:nucleus"/>
    <property type="evidence" value="ECO:0007669"/>
    <property type="project" value="UniProtKB-SubCell"/>
</dbReference>
<dbReference type="AlphaFoldDB" id="A0A8C3KU06"/>
<dbReference type="Gene3D" id="3.40.50.300">
    <property type="entry name" value="P-loop containing nucleotide triphosphate hydrolases"/>
    <property type="match status" value="1"/>
</dbReference>
<keyword evidence="11" id="KW-0472">Membrane</keyword>
<feature type="compositionally biased region" description="Pro residues" evidence="14">
    <location>
        <begin position="1118"/>
        <end position="1129"/>
    </location>
</feature>
<keyword evidence="9" id="KW-0677">Repeat</keyword>
<evidence type="ECO:0000313" key="19">
    <source>
        <dbReference type="Proteomes" id="UP000694543"/>
    </source>
</evidence>
<dbReference type="InterPro" id="IPR035598">
    <property type="entry name" value="ZO-2_SH3"/>
</dbReference>
<dbReference type="Ensembl" id="ENSCPIT00010000700.1">
    <property type="protein sequence ID" value="ENSCPIP00010000603.1"/>
    <property type="gene ID" value="ENSCPIG00010000471.1"/>
</dbReference>
<dbReference type="GO" id="GO:0005923">
    <property type="term" value="C:bicellular tight junction"/>
    <property type="evidence" value="ECO:0007669"/>
    <property type="project" value="UniProtKB-SubCell"/>
</dbReference>
<feature type="compositionally biased region" description="Basic and acidic residues" evidence="14">
    <location>
        <begin position="281"/>
        <end position="295"/>
    </location>
</feature>
<dbReference type="PANTHER" id="PTHR13865:SF26">
    <property type="entry name" value="TIGHT JUNCTION PROTEIN ZO-2"/>
    <property type="match status" value="1"/>
</dbReference>
<evidence type="ECO:0000256" key="14">
    <source>
        <dbReference type="SAM" id="MobiDB-lite"/>
    </source>
</evidence>
<dbReference type="GO" id="GO:1905605">
    <property type="term" value="P:positive regulation of blood-brain barrier permeability"/>
    <property type="evidence" value="ECO:0007669"/>
    <property type="project" value="TreeGrafter"/>
</dbReference>
<dbReference type="InterPro" id="IPR001452">
    <property type="entry name" value="SH3_domain"/>
</dbReference>
<keyword evidence="19" id="KW-1185">Reference proteome</keyword>
<feature type="region of interest" description="Disordered" evidence="14">
    <location>
        <begin position="424"/>
        <end position="475"/>
    </location>
</feature>
<dbReference type="GO" id="GO:0150105">
    <property type="term" value="P:protein localization to cell-cell junction"/>
    <property type="evidence" value="ECO:0007669"/>
    <property type="project" value="TreeGrafter"/>
</dbReference>
<evidence type="ECO:0000256" key="7">
    <source>
        <dbReference type="ARBA" id="ARBA00022475"/>
    </source>
</evidence>
<accession>A0A8C3KU06</accession>
<dbReference type="InterPro" id="IPR005419">
    <property type="entry name" value="ZO-2"/>
</dbReference>
<dbReference type="Proteomes" id="UP000694543">
    <property type="component" value="Unplaced"/>
</dbReference>
<dbReference type="SUPFAM" id="SSF52540">
    <property type="entry name" value="P-loop containing nucleoside triphosphate hydrolases"/>
    <property type="match status" value="1"/>
</dbReference>
<dbReference type="CDD" id="cd06729">
    <property type="entry name" value="PDZ3_ZO1-like_domain"/>
    <property type="match status" value="1"/>
</dbReference>
<dbReference type="Pfam" id="PF00625">
    <property type="entry name" value="Guanylate_kin"/>
    <property type="match status" value="1"/>
</dbReference>
<dbReference type="Pfam" id="PF07653">
    <property type="entry name" value="SH3_2"/>
    <property type="match status" value="1"/>
</dbReference>
<keyword evidence="5" id="KW-0796">Tight junction</keyword>
<dbReference type="PROSITE" id="PS50106">
    <property type="entry name" value="PDZ"/>
    <property type="match status" value="3"/>
</dbReference>
<reference evidence="18" key="2">
    <citation type="submission" date="2025-09" db="UniProtKB">
        <authorList>
            <consortium name="Ensembl"/>
        </authorList>
    </citation>
    <scope>IDENTIFICATION</scope>
</reference>
<evidence type="ECO:0000313" key="18">
    <source>
        <dbReference type="Ensembl" id="ENSCPIP00010000603.1"/>
    </source>
</evidence>
<name>A0A8C3KU06_CHRPC</name>
<sequence>MYWEQTTALPSPCEWDWEHSCTSHPKYFTAYRPKLSKINIPHKAPGMEELIWEQYTVTLQKDSKRGFGIAVSGGRDNPHFENGETSIVISDVLPGGPADGLLQENDRVVIVNGTPMENVPHSFAVQQLRKSGKVATIVVKRPRKVQAAALRRSPSLDYEDRALDVMDDHAEFDGKSARSGYSERSWRSGNGGRSQSWGNSLDQSYRDDQDREHNRSRDRSRECSYSRDRSRGRSIDRSLDQDYGRDRSRGRSVDRDGGYGQDYRRDYSPASYRHGSQPDPRYVREMRSLSRDRLHSRSPSPETHHQHEYLGPQDQNGPISVLLTKGKHNEEYGLRLGSQIFIKEMTSTGLATKDGNLHEGDIILKINGTVTENMSLADARKLIEKSRGKLQLVVLRDRKQTLLNIPSLNDSDSEMDDISEIESNRSFSPQDDRLHHSDLDSHSSNEKLKEKTNAKDDPSNRMSRMGAMPTPFKSTGDIATTAVTAVDADKEPKYQDDVAVPQPKAATRTILKPSPEDEAIYGPNTKMVRFKKGDSVGLRLAGGNDVGIFIAGIQEGTSADEEGLQEGDQILKVNSQDFRGIVREDAVLYLLEIPKGDTVTILAQSKYEVYRDIMACGRGDSFFIRSHFECEKESPQSLAFTRGEIFRVVDTLYDGKLGNWLAVRIGNELEKGLIPNRSRAEQMASVQNAQKDGPSDRADFWRTRGQRSGVKKNLRKSREDLTAIVSVGTKFPAYERVQLREAGFKRPVVIFGPIADVAMEKLSNDLPHLYQTAKTEPRDAGSEKATGVVRLNTVRQIIEQDKHALLDVTPKAVDLLNYTQWFPIVVFFNPDSKQGVKTMRQRLCSTSNKSSRKLYEQASKLKKTCSHLFTATINLNSANDSWYGSLKDTIQQQQGEAVWVSEGKVDGMEDDADDRMSYLTAMGADYLSCDSRLISDLEDTDGEGGAYTDNELDEPLDEPRISSVGRSSEPVHHEEGKLQNKEDLYDFPKNYDSKPSNIHMSSETSTVSAKAAPPPVSVKPTFGRPILRNTQSAVPCAEEEEEGKLEEEGSEQENTPKSVLRKVKIFEEMDHKARMQRMQELQEAQNARIEIAQKHPDIYAVPIKTQKSDQNWTQPMSCRPPEPQKPPTRPYLEDRGSCGSDGEEEEEYCRQLADHSKKGYYGQPSRYRDTEL</sequence>
<dbReference type="GO" id="GO:0050839">
    <property type="term" value="F:cell adhesion molecule binding"/>
    <property type="evidence" value="ECO:0007669"/>
    <property type="project" value="TreeGrafter"/>
</dbReference>
<feature type="compositionally biased region" description="Polar residues" evidence="14">
    <location>
        <begin position="193"/>
        <end position="203"/>
    </location>
</feature>
<dbReference type="GO" id="GO:0090557">
    <property type="term" value="P:establishment of endothelial intestinal barrier"/>
    <property type="evidence" value="ECO:0007669"/>
    <property type="project" value="TreeGrafter"/>
</dbReference>
<keyword evidence="7" id="KW-1003">Cell membrane</keyword>
<dbReference type="PRINTS" id="PR01599">
    <property type="entry name" value="ZONOCCLUDNS2"/>
</dbReference>
<dbReference type="CDD" id="cd06727">
    <property type="entry name" value="PDZ1_ZO1-like"/>
    <property type="match status" value="1"/>
</dbReference>
<evidence type="ECO:0000259" key="16">
    <source>
        <dbReference type="PROSITE" id="PS50052"/>
    </source>
</evidence>
<dbReference type="InterPro" id="IPR001478">
    <property type="entry name" value="PDZ"/>
</dbReference>
<keyword evidence="10" id="KW-0965">Cell junction</keyword>
<dbReference type="InterPro" id="IPR036028">
    <property type="entry name" value="SH3-like_dom_sf"/>
</dbReference>
<dbReference type="CDD" id="cd12027">
    <property type="entry name" value="SH3_ZO-2"/>
    <property type="match status" value="1"/>
</dbReference>
<dbReference type="PROSITE" id="PS50052">
    <property type="entry name" value="GUANYLATE_KINASE_2"/>
    <property type="match status" value="1"/>
</dbReference>
<dbReference type="SMART" id="SM00228">
    <property type="entry name" value="PDZ"/>
    <property type="match status" value="3"/>
</dbReference>
<feature type="compositionally biased region" description="Basic and acidic residues" evidence="14">
    <location>
        <begin position="1148"/>
        <end position="1157"/>
    </location>
</feature>
<evidence type="ECO:0000256" key="1">
    <source>
        <dbReference type="ARBA" id="ARBA00004123"/>
    </source>
</evidence>
<dbReference type="SUPFAM" id="SSF50156">
    <property type="entry name" value="PDZ domain-like"/>
    <property type="match status" value="3"/>
</dbReference>
<dbReference type="SMART" id="SM00072">
    <property type="entry name" value="GuKc"/>
    <property type="match status" value="1"/>
</dbReference>
<feature type="region of interest" description="Disordered" evidence="14">
    <location>
        <begin position="1102"/>
        <end position="1172"/>
    </location>
</feature>
<evidence type="ECO:0000256" key="12">
    <source>
        <dbReference type="ARBA" id="ARBA00023242"/>
    </source>
</evidence>
<dbReference type="InterPro" id="IPR027417">
    <property type="entry name" value="P-loop_NTPase"/>
</dbReference>
<dbReference type="Gene3D" id="2.30.42.10">
    <property type="match status" value="3"/>
</dbReference>
<dbReference type="GO" id="GO:0005886">
    <property type="term" value="C:plasma membrane"/>
    <property type="evidence" value="ECO:0007669"/>
    <property type="project" value="UniProtKB-SubCell"/>
</dbReference>
<keyword evidence="12" id="KW-0539">Nucleus</keyword>
<dbReference type="Gene3D" id="2.30.30.40">
    <property type="entry name" value="SH3 Domains"/>
    <property type="match status" value="1"/>
</dbReference>
<dbReference type="FunFam" id="2.30.42.10:FF:000009">
    <property type="entry name" value="Putative tight junction protein ZO-1"/>
    <property type="match status" value="1"/>
</dbReference>
<dbReference type="CDD" id="cd06728">
    <property type="entry name" value="PDZ2_ZO1-like_ds"/>
    <property type="match status" value="1"/>
</dbReference>
<evidence type="ECO:0000256" key="6">
    <source>
        <dbReference type="ARBA" id="ARBA00022443"/>
    </source>
</evidence>
<dbReference type="FunFam" id="2.30.42.10:FF:000075">
    <property type="entry name" value="Tight junction protein ZO-2 isoform 2"/>
    <property type="match status" value="1"/>
</dbReference>
<dbReference type="PRINTS" id="PR01597">
    <property type="entry name" value="ZONOCCLUDNS"/>
</dbReference>
<comment type="similarity">
    <text evidence="4">Belongs to the MAGUK family.</text>
</comment>
<evidence type="ECO:0000259" key="17">
    <source>
        <dbReference type="PROSITE" id="PS50106"/>
    </source>
</evidence>
<dbReference type="InterPro" id="IPR036034">
    <property type="entry name" value="PDZ_sf"/>
</dbReference>
<feature type="domain" description="PDZ" evidence="17">
    <location>
        <begin position="56"/>
        <end position="143"/>
    </location>
</feature>
<dbReference type="FunFam" id="2.30.42.10:FF:000013">
    <property type="entry name" value="Putative tight junction protein ZO-1"/>
    <property type="match status" value="1"/>
</dbReference>
<feature type="compositionally biased region" description="Basic and acidic residues" evidence="14">
    <location>
        <begin position="430"/>
        <end position="459"/>
    </location>
</feature>
<proteinExistence type="inferred from homology"/>
<feature type="domain" description="SH3" evidence="15">
    <location>
        <begin position="619"/>
        <end position="684"/>
    </location>
</feature>
<evidence type="ECO:0000256" key="11">
    <source>
        <dbReference type="ARBA" id="ARBA00023136"/>
    </source>
</evidence>
<evidence type="ECO:0000256" key="13">
    <source>
        <dbReference type="PROSITE-ProRule" id="PRU00192"/>
    </source>
</evidence>
<feature type="domain" description="PDZ" evidence="17">
    <location>
        <begin position="320"/>
        <end position="398"/>
    </location>
</feature>
<evidence type="ECO:0008006" key="20">
    <source>
        <dbReference type="Google" id="ProtNLM"/>
    </source>
</evidence>
<dbReference type="InterPro" id="IPR008145">
    <property type="entry name" value="GK/Ca_channel_bsu"/>
</dbReference>
<feature type="domain" description="PDZ" evidence="17">
    <location>
        <begin position="524"/>
        <end position="605"/>
    </location>
</feature>
<feature type="compositionally biased region" description="Basic and acidic residues" evidence="14">
    <location>
        <begin position="204"/>
        <end position="267"/>
    </location>
</feature>
<evidence type="ECO:0000259" key="15">
    <source>
        <dbReference type="PROSITE" id="PS50002"/>
    </source>
</evidence>
<evidence type="ECO:0000256" key="4">
    <source>
        <dbReference type="ARBA" id="ARBA00007014"/>
    </source>
</evidence>
<feature type="compositionally biased region" description="Acidic residues" evidence="14">
    <location>
        <begin position="1037"/>
        <end position="1051"/>
    </location>
</feature>
<evidence type="ECO:0000256" key="3">
    <source>
        <dbReference type="ARBA" id="ARBA00004435"/>
    </source>
</evidence>
<feature type="region of interest" description="Disordered" evidence="14">
    <location>
        <begin position="937"/>
        <end position="1061"/>
    </location>
</feature>
<comment type="subcellular location">
    <subcellularLocation>
        <location evidence="3">Cell junction</location>
        <location evidence="3">Tight junction</location>
    </subcellularLocation>
    <subcellularLocation>
        <location evidence="2">Cell membrane</location>
        <topology evidence="2">Peripheral membrane protein</topology>
        <orientation evidence="2">Cytoplasmic side</orientation>
    </subcellularLocation>
    <subcellularLocation>
        <location evidence="1">Nucleus</location>
    </subcellularLocation>
</comment>
<dbReference type="InterPro" id="IPR008144">
    <property type="entry name" value="Guanylate_kin-like_dom"/>
</dbReference>
<feature type="compositionally biased region" description="Polar residues" evidence="14">
    <location>
        <begin position="993"/>
        <end position="1003"/>
    </location>
</feature>
<dbReference type="SUPFAM" id="SSF50044">
    <property type="entry name" value="SH3-domain"/>
    <property type="match status" value="1"/>
</dbReference>
<dbReference type="FunFam" id="3.40.50.300:FF:000110">
    <property type="entry name" value="tight junction protein ZO-1 isoform X1"/>
    <property type="match status" value="1"/>
</dbReference>
<evidence type="ECO:0000256" key="2">
    <source>
        <dbReference type="ARBA" id="ARBA00004413"/>
    </source>
</evidence>
<dbReference type="GO" id="GO:0098609">
    <property type="term" value="P:cell-cell adhesion"/>
    <property type="evidence" value="ECO:0007669"/>
    <property type="project" value="TreeGrafter"/>
</dbReference>
<organism evidence="18 19">
    <name type="scientific">Chrysolophus pictus</name>
    <name type="common">Golden pheasant</name>
    <name type="synonym">Phasianus pictus</name>
    <dbReference type="NCBI Taxonomy" id="9089"/>
    <lineage>
        <taxon>Eukaryota</taxon>
        <taxon>Metazoa</taxon>
        <taxon>Chordata</taxon>
        <taxon>Craniata</taxon>
        <taxon>Vertebrata</taxon>
        <taxon>Euteleostomi</taxon>
        <taxon>Archelosauria</taxon>
        <taxon>Archosauria</taxon>
        <taxon>Dinosauria</taxon>
        <taxon>Saurischia</taxon>
        <taxon>Theropoda</taxon>
        <taxon>Coelurosauria</taxon>
        <taxon>Aves</taxon>
        <taxon>Neognathae</taxon>
        <taxon>Galloanserae</taxon>
        <taxon>Galliformes</taxon>
        <taxon>Phasianidae</taxon>
        <taxon>Phasianinae</taxon>
        <taxon>Chrysolophus</taxon>
    </lineage>
</organism>
<feature type="compositionally biased region" description="Basic and acidic residues" evidence="14">
    <location>
        <begin position="969"/>
        <end position="992"/>
    </location>
</feature>
<protein>
    <recommendedName>
        <fullName evidence="20">Tight junction protein ZO-2</fullName>
    </recommendedName>
</protein>
<feature type="region of interest" description="Disordered" evidence="14">
    <location>
        <begin position="173"/>
        <end position="319"/>
    </location>
</feature>
<dbReference type="PANTHER" id="PTHR13865">
    <property type="entry name" value="TIGHT JUNCTION PROTEIN"/>
    <property type="match status" value="1"/>
</dbReference>
<evidence type="ECO:0000256" key="10">
    <source>
        <dbReference type="ARBA" id="ARBA00022949"/>
    </source>
</evidence>
<reference evidence="18" key="1">
    <citation type="submission" date="2025-08" db="UniProtKB">
        <authorList>
            <consortium name="Ensembl"/>
        </authorList>
    </citation>
    <scope>IDENTIFICATION</scope>
</reference>
<keyword evidence="6 13" id="KW-0728">SH3 domain</keyword>
<dbReference type="GO" id="GO:0045216">
    <property type="term" value="P:cell-cell junction organization"/>
    <property type="evidence" value="ECO:0007669"/>
    <property type="project" value="TreeGrafter"/>
</dbReference>
<keyword evidence="8" id="KW-0597">Phosphoprotein</keyword>
<evidence type="ECO:0000256" key="8">
    <source>
        <dbReference type="ARBA" id="ARBA00022553"/>
    </source>
</evidence>
<feature type="domain" description="Guanylate kinase-like" evidence="16">
    <location>
        <begin position="789"/>
        <end position="891"/>
    </location>
</feature>
<dbReference type="Pfam" id="PF00595">
    <property type="entry name" value="PDZ"/>
    <property type="match status" value="3"/>
</dbReference>